<feature type="transmembrane region" description="Helical" evidence="6">
    <location>
        <begin position="85"/>
        <end position="110"/>
    </location>
</feature>
<dbReference type="EMBL" id="CP063458">
    <property type="protein sequence ID" value="QOV89266.1"/>
    <property type="molecule type" value="Genomic_DNA"/>
</dbReference>
<dbReference type="RefSeq" id="WP_206292297.1">
    <property type="nucleotide sequence ID" value="NZ_CP063458.1"/>
</dbReference>
<organism evidence="8 9">
    <name type="scientific">Humisphaera borealis</name>
    <dbReference type="NCBI Taxonomy" id="2807512"/>
    <lineage>
        <taxon>Bacteria</taxon>
        <taxon>Pseudomonadati</taxon>
        <taxon>Planctomycetota</taxon>
        <taxon>Phycisphaerae</taxon>
        <taxon>Tepidisphaerales</taxon>
        <taxon>Tepidisphaeraceae</taxon>
        <taxon>Humisphaera</taxon>
    </lineage>
</organism>
<evidence type="ECO:0000256" key="4">
    <source>
        <dbReference type="ARBA" id="ARBA00022989"/>
    </source>
</evidence>
<evidence type="ECO:0000256" key="2">
    <source>
        <dbReference type="ARBA" id="ARBA00022475"/>
    </source>
</evidence>
<dbReference type="PANTHER" id="PTHR36506">
    <property type="entry name" value="PREFLAGELLIN PEPTIDASE"/>
    <property type="match status" value="1"/>
</dbReference>
<evidence type="ECO:0000259" key="7">
    <source>
        <dbReference type="Pfam" id="PF01478"/>
    </source>
</evidence>
<dbReference type="Pfam" id="PF01478">
    <property type="entry name" value="Peptidase_A24"/>
    <property type="match status" value="1"/>
</dbReference>
<evidence type="ECO:0000313" key="9">
    <source>
        <dbReference type="Proteomes" id="UP000593765"/>
    </source>
</evidence>
<keyword evidence="9" id="KW-1185">Reference proteome</keyword>
<feature type="transmembrane region" description="Helical" evidence="6">
    <location>
        <begin position="26"/>
        <end position="47"/>
    </location>
</feature>
<accession>A0A7M2WUY4</accession>
<feature type="transmembrane region" description="Helical" evidence="6">
    <location>
        <begin position="54"/>
        <end position="73"/>
    </location>
</feature>
<proteinExistence type="predicted"/>
<dbReference type="AlphaFoldDB" id="A0A7M2WUY4"/>
<protein>
    <submittedName>
        <fullName evidence="8">Prepilin peptidase</fullName>
    </submittedName>
</protein>
<name>A0A7M2WUY4_9BACT</name>
<evidence type="ECO:0000256" key="6">
    <source>
        <dbReference type="SAM" id="Phobius"/>
    </source>
</evidence>
<evidence type="ECO:0000313" key="8">
    <source>
        <dbReference type="EMBL" id="QOV89266.1"/>
    </source>
</evidence>
<dbReference type="KEGG" id="hbs:IPV69_24165"/>
<evidence type="ECO:0000256" key="1">
    <source>
        <dbReference type="ARBA" id="ARBA00004651"/>
    </source>
</evidence>
<sequence>MPFLPYAPLLALLVWAAIVDVRHRLIRNWLTASLVIGGLMQSCFAGGTISPWQSLLGILTAFALLILPFALGAVGGGDLKLMAGIAAWVGPVPVIAIFLAEKVIGLGIVLVQASAAGRLRELFRNSAVLAVNIAHVNSLGVEHTQETGRQFRSIDRPLPYAVPTLVATAMYLLYTVGGLKL</sequence>
<dbReference type="GO" id="GO:0004190">
    <property type="term" value="F:aspartic-type endopeptidase activity"/>
    <property type="evidence" value="ECO:0007669"/>
    <property type="project" value="InterPro"/>
</dbReference>
<dbReference type="InterPro" id="IPR052218">
    <property type="entry name" value="Preflagellin_Peptidase"/>
</dbReference>
<dbReference type="PANTHER" id="PTHR36506:SF1">
    <property type="entry name" value="PREFLAGELLIN PEPTIDASE"/>
    <property type="match status" value="1"/>
</dbReference>
<gene>
    <name evidence="8" type="ORF">IPV69_24165</name>
</gene>
<evidence type="ECO:0000256" key="5">
    <source>
        <dbReference type="ARBA" id="ARBA00023136"/>
    </source>
</evidence>
<dbReference type="InterPro" id="IPR000045">
    <property type="entry name" value="Prepilin_IV_endopep_pep"/>
</dbReference>
<keyword evidence="2" id="KW-1003">Cell membrane</keyword>
<comment type="subcellular location">
    <subcellularLocation>
        <location evidence="1">Cell membrane</location>
        <topology evidence="1">Multi-pass membrane protein</topology>
    </subcellularLocation>
</comment>
<evidence type="ECO:0000256" key="3">
    <source>
        <dbReference type="ARBA" id="ARBA00022692"/>
    </source>
</evidence>
<dbReference type="Proteomes" id="UP000593765">
    <property type="component" value="Chromosome"/>
</dbReference>
<dbReference type="GO" id="GO:0005886">
    <property type="term" value="C:plasma membrane"/>
    <property type="evidence" value="ECO:0007669"/>
    <property type="project" value="UniProtKB-SubCell"/>
</dbReference>
<keyword evidence="3 6" id="KW-0812">Transmembrane</keyword>
<keyword evidence="4 6" id="KW-1133">Transmembrane helix</keyword>
<keyword evidence="5 6" id="KW-0472">Membrane</keyword>
<reference evidence="8 9" key="1">
    <citation type="submission" date="2020-10" db="EMBL/GenBank/DDBJ databases">
        <title>Wide distribution of Phycisphaera-like planctomycetes from WD2101 soil group in peatlands and genome analysis of the first cultivated representative.</title>
        <authorList>
            <person name="Dedysh S.N."/>
            <person name="Beletsky A.V."/>
            <person name="Ivanova A."/>
            <person name="Kulichevskaya I.S."/>
            <person name="Suzina N.E."/>
            <person name="Philippov D.A."/>
            <person name="Rakitin A.L."/>
            <person name="Mardanov A.V."/>
            <person name="Ravin N.V."/>
        </authorList>
    </citation>
    <scope>NUCLEOTIDE SEQUENCE [LARGE SCALE GENOMIC DNA]</scope>
    <source>
        <strain evidence="8 9">M1803</strain>
    </source>
</reference>
<feature type="transmembrane region" description="Helical" evidence="6">
    <location>
        <begin position="160"/>
        <end position="179"/>
    </location>
</feature>
<feature type="domain" description="Prepilin type IV endopeptidase peptidase" evidence="7">
    <location>
        <begin position="9"/>
        <end position="109"/>
    </location>
</feature>
<dbReference type="Gene3D" id="1.20.120.1220">
    <property type="match status" value="1"/>
</dbReference>